<evidence type="ECO:0000313" key="11">
    <source>
        <dbReference type="Proteomes" id="UP001595476"/>
    </source>
</evidence>
<comment type="caution">
    <text evidence="10">The sequence shown here is derived from an EMBL/GenBank/DDBJ whole genome shotgun (WGS) entry which is preliminary data.</text>
</comment>
<evidence type="ECO:0000313" key="10">
    <source>
        <dbReference type="EMBL" id="MFC3149955.1"/>
    </source>
</evidence>
<dbReference type="EC" id="2.1.1.67" evidence="4 9"/>
<feature type="binding site" evidence="9">
    <location>
        <position position="43"/>
    </location>
    <ligand>
        <name>S-adenosyl-L-methionine</name>
        <dbReference type="ChEBI" id="CHEBI:59789"/>
    </ligand>
</feature>
<dbReference type="PIRSF" id="PIRSF023956">
    <property type="entry name" value="Thiopurine_S-methyltransferase"/>
    <property type="match status" value="1"/>
</dbReference>
<keyword evidence="5 9" id="KW-0963">Cytoplasm</keyword>
<evidence type="ECO:0000256" key="5">
    <source>
        <dbReference type="ARBA" id="ARBA00022490"/>
    </source>
</evidence>
<dbReference type="SUPFAM" id="SSF53335">
    <property type="entry name" value="S-adenosyl-L-methionine-dependent methyltransferases"/>
    <property type="match status" value="1"/>
</dbReference>
<feature type="binding site" evidence="9">
    <location>
        <position position="10"/>
    </location>
    <ligand>
        <name>S-adenosyl-L-methionine</name>
        <dbReference type="ChEBI" id="CHEBI:59789"/>
    </ligand>
</feature>
<dbReference type="Gene3D" id="3.40.50.150">
    <property type="entry name" value="Vaccinia Virus protein VP39"/>
    <property type="match status" value="1"/>
</dbReference>
<keyword evidence="11" id="KW-1185">Reference proteome</keyword>
<name>A0ABV7H840_9GAMM</name>
<dbReference type="HAMAP" id="MF_00812">
    <property type="entry name" value="Thiopur_methtran"/>
    <property type="match status" value="1"/>
</dbReference>
<evidence type="ECO:0000256" key="7">
    <source>
        <dbReference type="ARBA" id="ARBA00022679"/>
    </source>
</evidence>
<dbReference type="RefSeq" id="WP_386715868.1">
    <property type="nucleotide sequence ID" value="NZ_JBHRSZ010000002.1"/>
</dbReference>
<evidence type="ECO:0000256" key="1">
    <source>
        <dbReference type="ARBA" id="ARBA00000903"/>
    </source>
</evidence>
<dbReference type="InterPro" id="IPR025835">
    <property type="entry name" value="Thiopurine_S-MeTrfase"/>
</dbReference>
<keyword evidence="8 9" id="KW-0949">S-adenosyl-L-methionine</keyword>
<dbReference type="PANTHER" id="PTHR10259:SF11">
    <property type="entry name" value="THIOPURINE S-METHYLTRANSFERASE"/>
    <property type="match status" value="1"/>
</dbReference>
<evidence type="ECO:0000256" key="9">
    <source>
        <dbReference type="HAMAP-Rule" id="MF_00812"/>
    </source>
</evidence>
<comment type="subcellular location">
    <subcellularLocation>
        <location evidence="2 9">Cytoplasm</location>
    </subcellularLocation>
</comment>
<evidence type="ECO:0000256" key="4">
    <source>
        <dbReference type="ARBA" id="ARBA00011905"/>
    </source>
</evidence>
<evidence type="ECO:0000256" key="2">
    <source>
        <dbReference type="ARBA" id="ARBA00004496"/>
    </source>
</evidence>
<feature type="binding site" evidence="9">
    <location>
        <position position="124"/>
    </location>
    <ligand>
        <name>S-adenosyl-L-methionine</name>
        <dbReference type="ChEBI" id="CHEBI:59789"/>
    </ligand>
</feature>
<dbReference type="GO" id="GO:0032259">
    <property type="term" value="P:methylation"/>
    <property type="evidence" value="ECO:0007669"/>
    <property type="project" value="UniProtKB-KW"/>
</dbReference>
<dbReference type="NCBIfam" id="NF009732">
    <property type="entry name" value="PRK13255.1"/>
    <property type="match status" value="1"/>
</dbReference>
<dbReference type="InterPro" id="IPR008854">
    <property type="entry name" value="TPMT"/>
</dbReference>
<evidence type="ECO:0000256" key="3">
    <source>
        <dbReference type="ARBA" id="ARBA00008145"/>
    </source>
</evidence>
<organism evidence="10 11">
    <name type="scientific">Litoribrevibacter euphylliae</name>
    <dbReference type="NCBI Taxonomy" id="1834034"/>
    <lineage>
        <taxon>Bacteria</taxon>
        <taxon>Pseudomonadati</taxon>
        <taxon>Pseudomonadota</taxon>
        <taxon>Gammaproteobacteria</taxon>
        <taxon>Oceanospirillales</taxon>
        <taxon>Oceanospirillaceae</taxon>
        <taxon>Litoribrevibacter</taxon>
    </lineage>
</organism>
<feature type="binding site" evidence="9">
    <location>
        <position position="64"/>
    </location>
    <ligand>
        <name>S-adenosyl-L-methionine</name>
        <dbReference type="ChEBI" id="CHEBI:59789"/>
    </ligand>
</feature>
<dbReference type="EMBL" id="JBHRSZ010000002">
    <property type="protein sequence ID" value="MFC3149955.1"/>
    <property type="molecule type" value="Genomic_DNA"/>
</dbReference>
<keyword evidence="6 9" id="KW-0489">Methyltransferase</keyword>
<protein>
    <recommendedName>
        <fullName evidence="4 9">Thiopurine S-methyltransferase</fullName>
        <ecNumber evidence="4 9">2.1.1.67</ecNumber>
    </recommendedName>
    <alternativeName>
        <fullName evidence="9">Thiopurine methyltransferase</fullName>
    </alternativeName>
</protein>
<proteinExistence type="inferred from homology"/>
<dbReference type="Proteomes" id="UP001595476">
    <property type="component" value="Unassembled WGS sequence"/>
</dbReference>
<keyword evidence="7 9" id="KW-0808">Transferase</keyword>
<comment type="similarity">
    <text evidence="3 9">Belongs to the class I-like SAM-binding methyltransferase superfamily. TPMT family.</text>
</comment>
<dbReference type="Pfam" id="PF05724">
    <property type="entry name" value="TPMT"/>
    <property type="match status" value="1"/>
</dbReference>
<dbReference type="InterPro" id="IPR029063">
    <property type="entry name" value="SAM-dependent_MTases_sf"/>
</dbReference>
<dbReference type="PROSITE" id="PS51585">
    <property type="entry name" value="SAM_MT_TPMT"/>
    <property type="match status" value="1"/>
</dbReference>
<dbReference type="GO" id="GO:0008119">
    <property type="term" value="F:thiopurine S-methyltransferase activity"/>
    <property type="evidence" value="ECO:0007669"/>
    <property type="project" value="UniProtKB-EC"/>
</dbReference>
<evidence type="ECO:0000256" key="6">
    <source>
        <dbReference type="ARBA" id="ARBA00022603"/>
    </source>
</evidence>
<sequence>MEHSFWHNKWQLDQVGFHQENGHPELVKYFPKLSEGSSVLVPLCGKTKDMLWLVEQGYRVTGVELSEIAARDFFKENGLTAQVSERKVNGNDFNVFQCDQLPIVFVVGDFFNFNGESFDALYDRAALIALPQEMRADYIRHCQSLLKASSHGLIITTVYDQSVASGPPFSVLDEELISLWNGHLERVGAIELIEEEPRWKSKGLTSFKEHIWVW</sequence>
<accession>A0ABV7H840</accession>
<comment type="catalytic activity">
    <reaction evidence="1 9">
        <text>S-adenosyl-L-methionine + a thiopurine = S-adenosyl-L-homocysteine + a thiopurine S-methylether.</text>
        <dbReference type="EC" id="2.1.1.67"/>
    </reaction>
</comment>
<dbReference type="PANTHER" id="PTHR10259">
    <property type="entry name" value="THIOPURINE S-METHYLTRANSFERASE"/>
    <property type="match status" value="1"/>
</dbReference>
<evidence type="ECO:0000256" key="8">
    <source>
        <dbReference type="ARBA" id="ARBA00022691"/>
    </source>
</evidence>
<gene>
    <name evidence="9" type="primary">tpm</name>
    <name evidence="10" type="ORF">ACFOEK_02855</name>
</gene>
<reference evidence="11" key="1">
    <citation type="journal article" date="2019" name="Int. J. Syst. Evol. Microbiol.">
        <title>The Global Catalogue of Microorganisms (GCM) 10K type strain sequencing project: providing services to taxonomists for standard genome sequencing and annotation.</title>
        <authorList>
            <consortium name="The Broad Institute Genomics Platform"/>
            <consortium name="The Broad Institute Genome Sequencing Center for Infectious Disease"/>
            <person name="Wu L."/>
            <person name="Ma J."/>
        </authorList>
    </citation>
    <scope>NUCLEOTIDE SEQUENCE [LARGE SCALE GENOMIC DNA]</scope>
    <source>
        <strain evidence="11">KCTC 52438</strain>
    </source>
</reference>